<evidence type="ECO:0000313" key="2">
    <source>
        <dbReference type="Proteomes" id="UP000605427"/>
    </source>
</evidence>
<keyword evidence="2" id="KW-1185">Reference proteome</keyword>
<name>A0ABQ2A283_9BACL</name>
<gene>
    <name evidence="1" type="ORF">GCM10007362_34080</name>
</gene>
<proteinExistence type="predicted"/>
<dbReference type="Proteomes" id="UP000605427">
    <property type="component" value="Unassembled WGS sequence"/>
</dbReference>
<accession>A0ABQ2A283</accession>
<organism evidence="1 2">
    <name type="scientific">Saccharibacillus endophyticus</name>
    <dbReference type="NCBI Taxonomy" id="2060666"/>
    <lineage>
        <taxon>Bacteria</taxon>
        <taxon>Bacillati</taxon>
        <taxon>Bacillota</taxon>
        <taxon>Bacilli</taxon>
        <taxon>Bacillales</taxon>
        <taxon>Paenibacillaceae</taxon>
        <taxon>Saccharibacillus</taxon>
    </lineage>
</organism>
<comment type="caution">
    <text evidence="1">The sequence shown here is derived from an EMBL/GenBank/DDBJ whole genome shotgun (WGS) entry which is preliminary data.</text>
</comment>
<sequence>MESVFPLHGEHAVLVWNHIPILLSYKYDLSCMIEDLLLIIEELQSRHSGELTNHWVSNTFAHEWRFEWSDNRLTIESKWGEIGNGLDELLRRSGPVTLDIEAFMGEWKRVLENVIEALRQAGHEEAESEEMTRLVKVWSSIEAEGILYPSNE</sequence>
<protein>
    <submittedName>
        <fullName evidence="1">Uncharacterized protein</fullName>
    </submittedName>
</protein>
<dbReference type="RefSeq" id="WP_172245678.1">
    <property type="nucleotide sequence ID" value="NZ_BMDD01000004.1"/>
</dbReference>
<evidence type="ECO:0000313" key="1">
    <source>
        <dbReference type="EMBL" id="GGH82568.1"/>
    </source>
</evidence>
<reference evidence="2" key="1">
    <citation type="journal article" date="2019" name="Int. J. Syst. Evol. Microbiol.">
        <title>The Global Catalogue of Microorganisms (GCM) 10K type strain sequencing project: providing services to taxonomists for standard genome sequencing and annotation.</title>
        <authorList>
            <consortium name="The Broad Institute Genomics Platform"/>
            <consortium name="The Broad Institute Genome Sequencing Center for Infectious Disease"/>
            <person name="Wu L."/>
            <person name="Ma J."/>
        </authorList>
    </citation>
    <scope>NUCLEOTIDE SEQUENCE [LARGE SCALE GENOMIC DNA]</scope>
    <source>
        <strain evidence="2">CCM 8702</strain>
    </source>
</reference>
<dbReference type="EMBL" id="BMDD01000004">
    <property type="protein sequence ID" value="GGH82568.1"/>
    <property type="molecule type" value="Genomic_DNA"/>
</dbReference>